<evidence type="ECO:0000259" key="1">
    <source>
        <dbReference type="Pfam" id="PF00534"/>
    </source>
</evidence>
<name>A0A9X5E6A3_9CYAN</name>
<accession>A0A9X5E6A3</accession>
<evidence type="ECO:0000259" key="2">
    <source>
        <dbReference type="Pfam" id="PF13439"/>
    </source>
</evidence>
<dbReference type="AlphaFoldDB" id="A0A9X5E6A3"/>
<dbReference type="InterPro" id="IPR050194">
    <property type="entry name" value="Glycosyltransferase_grp1"/>
</dbReference>
<dbReference type="Pfam" id="PF13439">
    <property type="entry name" value="Glyco_transf_4"/>
    <property type="match status" value="1"/>
</dbReference>
<comment type="caution">
    <text evidence="3">The sequence shown here is derived from an EMBL/GenBank/DDBJ whole genome shotgun (WGS) entry which is preliminary data.</text>
</comment>
<dbReference type="GO" id="GO:0016757">
    <property type="term" value="F:glycosyltransferase activity"/>
    <property type="evidence" value="ECO:0007669"/>
    <property type="project" value="InterPro"/>
</dbReference>
<gene>
    <name evidence="3" type="ORF">QH73_0013725</name>
</gene>
<feature type="domain" description="Glycosyl transferase family 1" evidence="1">
    <location>
        <begin position="214"/>
        <end position="362"/>
    </location>
</feature>
<reference evidence="3 4" key="1">
    <citation type="journal article" date="2015" name="Genome Announc.">
        <title>Draft Genome Sequence of the Terrestrial Cyanobacterium Scytonema millei VB511283, Isolated from Eastern India.</title>
        <authorList>
            <person name="Sen D."/>
            <person name="Chandrababunaidu M.M."/>
            <person name="Singh D."/>
            <person name="Sanghi N."/>
            <person name="Ghorai A."/>
            <person name="Mishra G.P."/>
            <person name="Madduluri M."/>
            <person name="Adhikary S.P."/>
            <person name="Tripathy S."/>
        </authorList>
    </citation>
    <scope>NUCLEOTIDE SEQUENCE [LARGE SCALE GENOMIC DNA]</scope>
    <source>
        <strain evidence="3 4">VB511283</strain>
    </source>
</reference>
<evidence type="ECO:0000313" key="4">
    <source>
        <dbReference type="Proteomes" id="UP000031532"/>
    </source>
</evidence>
<dbReference type="Pfam" id="PF00534">
    <property type="entry name" value="Glycos_transf_1"/>
    <property type="match status" value="1"/>
</dbReference>
<feature type="domain" description="Glycosyltransferase subfamily 4-like N-terminal" evidence="2">
    <location>
        <begin position="14"/>
        <end position="110"/>
    </location>
</feature>
<evidence type="ECO:0000313" key="3">
    <source>
        <dbReference type="EMBL" id="NHC35706.1"/>
    </source>
</evidence>
<dbReference type="RefSeq" id="WP_039713337.1">
    <property type="nucleotide sequence ID" value="NZ_JTJC03000003.1"/>
</dbReference>
<dbReference type="SUPFAM" id="SSF53756">
    <property type="entry name" value="UDP-Glycosyltransferase/glycogen phosphorylase"/>
    <property type="match status" value="1"/>
</dbReference>
<dbReference type="EMBL" id="JTJC03000003">
    <property type="protein sequence ID" value="NHC35706.1"/>
    <property type="molecule type" value="Genomic_DNA"/>
</dbReference>
<proteinExistence type="predicted"/>
<keyword evidence="4" id="KW-1185">Reference proteome</keyword>
<protein>
    <submittedName>
        <fullName evidence="3">Glycosyltransferase family 4 protein</fullName>
    </submittedName>
</protein>
<dbReference type="Gene3D" id="3.40.50.2000">
    <property type="entry name" value="Glycogen Phosphorylase B"/>
    <property type="match status" value="2"/>
</dbReference>
<dbReference type="OrthoDB" id="9787111at2"/>
<sequence length="387" mass="43140">MRILTVHNYYQQPGGEEQIFATESALLETRGHQVHRYTIHNDRVEGMNPLTLAKKTIWNNDVYRDLRAIVRQERPEVAHFHNTFPLISPAAYHAMKDEGVPVVQTLHNYRLLCPNALFFRDGKICEDCLGKCGSIPGIIRGCYRDSQTASGVVAAMVNLHSMMCTWTKTVNVFVAYSHFALQKFVQGGLPENKILFKTNFLHPAPAPGTGRGGYAIFVGRLSPEKGLGTLLAAWEQLGGKIPLKIVGDGPLAPQVVEATKRIPGVEWLGRRPLEEVYELMGEAALLIFPSEWYETFGRVAIEAFAKGTPVVASAIGAIAELVTPGQTGLHFLPGNTQDLVEQVEWALSHPEELMQMRRAARAEFEAKYTAEENYRRMMEIYTLAPHA</sequence>
<dbReference type="InterPro" id="IPR001296">
    <property type="entry name" value="Glyco_trans_1"/>
</dbReference>
<dbReference type="Proteomes" id="UP000031532">
    <property type="component" value="Unassembled WGS sequence"/>
</dbReference>
<dbReference type="PANTHER" id="PTHR45947">
    <property type="entry name" value="SULFOQUINOVOSYL TRANSFERASE SQD2"/>
    <property type="match status" value="1"/>
</dbReference>
<dbReference type="PANTHER" id="PTHR45947:SF13">
    <property type="entry name" value="TRANSFERASE"/>
    <property type="match status" value="1"/>
</dbReference>
<dbReference type="InterPro" id="IPR028098">
    <property type="entry name" value="Glyco_trans_4-like_N"/>
</dbReference>
<organism evidence="3 4">
    <name type="scientific">Scytonema millei VB511283</name>
    <dbReference type="NCBI Taxonomy" id="1245923"/>
    <lineage>
        <taxon>Bacteria</taxon>
        <taxon>Bacillati</taxon>
        <taxon>Cyanobacteriota</taxon>
        <taxon>Cyanophyceae</taxon>
        <taxon>Nostocales</taxon>
        <taxon>Scytonemataceae</taxon>
        <taxon>Scytonema</taxon>
    </lineage>
</organism>